<feature type="chain" id="PRO_5045701621" evidence="6">
    <location>
        <begin position="36"/>
        <end position="507"/>
    </location>
</feature>
<dbReference type="Proteomes" id="UP001219037">
    <property type="component" value="Chromosome"/>
</dbReference>
<dbReference type="Pfam" id="PF16555">
    <property type="entry name" value="GramPos_pilinD1"/>
    <property type="match status" value="1"/>
</dbReference>
<dbReference type="NCBIfam" id="TIGR04226">
    <property type="entry name" value="RrgB_K2N_iso_D2"/>
    <property type="match status" value="1"/>
</dbReference>
<dbReference type="NCBIfam" id="TIGR01167">
    <property type="entry name" value="LPXTG_anchor"/>
    <property type="match status" value="1"/>
</dbReference>
<keyword evidence="5" id="KW-0812">Transmembrane</keyword>
<evidence type="ECO:0000313" key="11">
    <source>
        <dbReference type="Proteomes" id="UP001219037"/>
    </source>
</evidence>
<organism evidence="10 11">
    <name type="scientific">Citricoccus muralis</name>
    <dbReference type="NCBI Taxonomy" id="169134"/>
    <lineage>
        <taxon>Bacteria</taxon>
        <taxon>Bacillati</taxon>
        <taxon>Actinomycetota</taxon>
        <taxon>Actinomycetes</taxon>
        <taxon>Micrococcales</taxon>
        <taxon>Micrococcaceae</taxon>
        <taxon>Citricoccus</taxon>
    </lineage>
</organism>
<dbReference type="InterPro" id="IPR013783">
    <property type="entry name" value="Ig-like_fold"/>
</dbReference>
<feature type="domain" description="Gram-positive cocci surface proteins LPxTG" evidence="7">
    <location>
        <begin position="463"/>
        <end position="501"/>
    </location>
</feature>
<dbReference type="InterPro" id="IPR048052">
    <property type="entry name" value="FM1-like"/>
</dbReference>
<evidence type="ECO:0000259" key="7">
    <source>
        <dbReference type="Pfam" id="PF00746"/>
    </source>
</evidence>
<evidence type="ECO:0000256" key="6">
    <source>
        <dbReference type="SAM" id="SignalP"/>
    </source>
</evidence>
<dbReference type="NCBIfam" id="NF033902">
    <property type="entry name" value="iso_D2_wall_anc"/>
    <property type="match status" value="1"/>
</dbReference>
<feature type="transmembrane region" description="Helical" evidence="5">
    <location>
        <begin position="479"/>
        <end position="498"/>
    </location>
</feature>
<keyword evidence="5" id="KW-1133">Transmembrane helix</keyword>
<sequence length="507" mass="52334">MTHSLSRLRRGTIAAVTAILLAMVGLIGVGSAANAAPSFGNINENASGVIHIHKHETQTSTGAVASPDGSESIPSDGVAGVTFTAYEIVDGDGNLVDLTVPGNWDDLSGLSVSADGSTLNGAPAGWTIGDVAGVSGATNADGEASINIDSIGAYVVVETDAPANVIQTALPFIVTIPFPHGDGWLYDVHVYPKNGLTDVSKTIEAQEGLGLGSVVSFPVTTNLPGLEPGLDFTSFVIQDTLDNRLGNLEVASVQVNGTDVPSGHYDVVANGQTLRVVFNVGSADTQAWLRANGGEQIVTTFQGTVESIANGVITNEATVFVNDPNEDNGITSDEVRTNWGDIKIRKIDSSDTSATLDGAEFEVYAIDDAYTQPTDLEAAIAGATPLTVGGSSVFTSVDGIVTIPGLFVSDSENAPINAQSRWYIVKEIQAPAGFVTPEGAAALRAVNVQIGVTAEQDITVENVQQDVPELPLTGAAGQILMIIGGIALLLIAAGLVMMKRRQATAQQ</sequence>
<dbReference type="Pfam" id="PF17802">
    <property type="entry name" value="SpaA"/>
    <property type="match status" value="1"/>
</dbReference>
<dbReference type="InterPro" id="IPR041033">
    <property type="entry name" value="SpaA_PFL_dom_1"/>
</dbReference>
<protein>
    <submittedName>
        <fullName evidence="10">SpaH/EbpB family LPXTG-anchored major pilin</fullName>
    </submittedName>
</protein>
<reference evidence="10 11" key="1">
    <citation type="submission" date="2023-04" db="EMBL/GenBank/DDBJ databases">
        <title>Funneling lignin-derived compounds into biodiesel using alkali-halophilic Citricoccus sp. P2.</title>
        <authorList>
            <person name="Luo C.-B."/>
        </authorList>
    </citation>
    <scope>NUCLEOTIDE SEQUENCE [LARGE SCALE GENOMIC DNA]</scope>
    <source>
        <strain evidence="10 11">P2</strain>
    </source>
</reference>
<evidence type="ECO:0000256" key="1">
    <source>
        <dbReference type="ARBA" id="ARBA00022512"/>
    </source>
</evidence>
<evidence type="ECO:0000256" key="4">
    <source>
        <dbReference type="ARBA" id="ARBA00023088"/>
    </source>
</evidence>
<evidence type="ECO:0000256" key="2">
    <source>
        <dbReference type="ARBA" id="ARBA00022525"/>
    </source>
</evidence>
<keyword evidence="4" id="KW-0572">Peptidoglycan-anchor</keyword>
<keyword evidence="5" id="KW-0472">Membrane</keyword>
<evidence type="ECO:0000259" key="9">
    <source>
        <dbReference type="Pfam" id="PF17802"/>
    </source>
</evidence>
<keyword evidence="1" id="KW-0134">Cell wall</keyword>
<keyword evidence="11" id="KW-1185">Reference proteome</keyword>
<accession>A0ABY8H490</accession>
<dbReference type="InterPro" id="IPR019931">
    <property type="entry name" value="LPXTG_anchor"/>
</dbReference>
<evidence type="ECO:0000256" key="5">
    <source>
        <dbReference type="SAM" id="Phobius"/>
    </source>
</evidence>
<keyword evidence="3 6" id="KW-0732">Signal</keyword>
<evidence type="ECO:0000256" key="3">
    <source>
        <dbReference type="ARBA" id="ARBA00022729"/>
    </source>
</evidence>
<dbReference type="Gene3D" id="2.60.40.740">
    <property type="match status" value="1"/>
</dbReference>
<keyword evidence="2" id="KW-0964">Secreted</keyword>
<feature type="signal peptide" evidence="6">
    <location>
        <begin position="1"/>
        <end position="35"/>
    </location>
</feature>
<dbReference type="Pfam" id="PF00746">
    <property type="entry name" value="Gram_pos_anchor"/>
    <property type="match status" value="1"/>
</dbReference>
<feature type="domain" description="Gram-positive pilin subunit D1 N-terminal" evidence="8">
    <location>
        <begin position="57"/>
        <end position="194"/>
    </location>
</feature>
<name>A0ABY8H490_9MICC</name>
<dbReference type="Gene3D" id="2.60.40.10">
    <property type="entry name" value="Immunoglobulins"/>
    <property type="match status" value="2"/>
</dbReference>
<evidence type="ECO:0000313" key="10">
    <source>
        <dbReference type="EMBL" id="WFP15951.1"/>
    </source>
</evidence>
<dbReference type="InterPro" id="IPR032364">
    <property type="entry name" value="GramPos_pilinD1_N"/>
</dbReference>
<proteinExistence type="predicted"/>
<gene>
    <name evidence="10" type="ORF">P8192_11180</name>
</gene>
<evidence type="ECO:0000259" key="8">
    <source>
        <dbReference type="Pfam" id="PF16555"/>
    </source>
</evidence>
<dbReference type="InterPro" id="IPR026466">
    <property type="entry name" value="Fim_isopep_form_D2_dom"/>
</dbReference>
<feature type="domain" description="SpaA-like prealbumin fold" evidence="9">
    <location>
        <begin position="340"/>
        <end position="438"/>
    </location>
</feature>
<dbReference type="EMBL" id="CP121252">
    <property type="protein sequence ID" value="WFP15951.1"/>
    <property type="molecule type" value="Genomic_DNA"/>
</dbReference>
<dbReference type="RefSeq" id="WP_278157126.1">
    <property type="nucleotide sequence ID" value="NZ_CP121252.1"/>
</dbReference>